<proteinExistence type="predicted"/>
<reference evidence="1" key="1">
    <citation type="submission" date="2018-05" db="EMBL/GenBank/DDBJ databases">
        <authorList>
            <person name="Lanie J.A."/>
            <person name="Ng W.-L."/>
            <person name="Kazmierczak K.M."/>
            <person name="Andrzejewski T.M."/>
            <person name="Davidsen T.M."/>
            <person name="Wayne K.J."/>
            <person name="Tettelin H."/>
            <person name="Glass J.I."/>
            <person name="Rusch D."/>
            <person name="Podicherti R."/>
            <person name="Tsui H.-C.T."/>
            <person name="Winkler M.E."/>
        </authorList>
    </citation>
    <scope>NUCLEOTIDE SEQUENCE</scope>
</reference>
<gene>
    <name evidence="1" type="ORF">METZ01_LOCUS453257</name>
</gene>
<protein>
    <submittedName>
        <fullName evidence="1">Uncharacterized protein</fullName>
    </submittedName>
</protein>
<sequence>MAKNYLSVVYDEKSHPYSDYPISNMPKDPLGELEMLFKIVSGIKKYNNR</sequence>
<dbReference type="AlphaFoldDB" id="A0A382ZYD5"/>
<evidence type="ECO:0000313" key="1">
    <source>
        <dbReference type="EMBL" id="SVE00403.1"/>
    </source>
</evidence>
<accession>A0A382ZYD5</accession>
<dbReference type="EMBL" id="UINC01187599">
    <property type="protein sequence ID" value="SVE00403.1"/>
    <property type="molecule type" value="Genomic_DNA"/>
</dbReference>
<organism evidence="1">
    <name type="scientific">marine metagenome</name>
    <dbReference type="NCBI Taxonomy" id="408172"/>
    <lineage>
        <taxon>unclassified sequences</taxon>
        <taxon>metagenomes</taxon>
        <taxon>ecological metagenomes</taxon>
    </lineage>
</organism>
<feature type="non-terminal residue" evidence="1">
    <location>
        <position position="49"/>
    </location>
</feature>
<name>A0A382ZYD5_9ZZZZ</name>